<evidence type="ECO:0000313" key="4">
    <source>
        <dbReference type="Proteomes" id="UP000265618"/>
    </source>
</evidence>
<evidence type="ECO:0000256" key="1">
    <source>
        <dbReference type="SAM" id="MobiDB-lite"/>
    </source>
</evidence>
<dbReference type="Pfam" id="PF04212">
    <property type="entry name" value="MIT"/>
    <property type="match status" value="1"/>
</dbReference>
<proteinExistence type="predicted"/>
<dbReference type="InterPro" id="IPR036181">
    <property type="entry name" value="MIT_dom_sf"/>
</dbReference>
<dbReference type="InterPro" id="IPR007330">
    <property type="entry name" value="MIT_dom"/>
</dbReference>
<feature type="non-terminal residue" evidence="3">
    <location>
        <position position="132"/>
    </location>
</feature>
<sequence>MSRLIDMGIGYLKEGKELDNAEKYQEALEKYKSGVQAILSGCKYEKNAQRADILRKHATQYLTRAEQIKGMLEKGPKAIPAGQPAAKGAKGGKKDDNPDSPDSGLSGALASAIVTEKPNVKWDDVAGLEAAK</sequence>
<gene>
    <name evidence="3" type="ORF">KIPB_011458</name>
</gene>
<dbReference type="Proteomes" id="UP000265618">
    <property type="component" value="Unassembled WGS sequence"/>
</dbReference>
<protein>
    <recommendedName>
        <fullName evidence="2">MIT domain-containing protein</fullName>
    </recommendedName>
</protein>
<organism evidence="3 4">
    <name type="scientific">Kipferlia bialata</name>
    <dbReference type="NCBI Taxonomy" id="797122"/>
    <lineage>
        <taxon>Eukaryota</taxon>
        <taxon>Metamonada</taxon>
        <taxon>Carpediemonas-like organisms</taxon>
        <taxon>Kipferlia</taxon>
    </lineage>
</organism>
<name>A0A9K3D4U9_9EUKA</name>
<feature type="compositionally biased region" description="Low complexity" evidence="1">
    <location>
        <begin position="77"/>
        <end position="88"/>
    </location>
</feature>
<dbReference type="EMBL" id="BDIP01004659">
    <property type="protein sequence ID" value="GIQ89073.1"/>
    <property type="molecule type" value="Genomic_DNA"/>
</dbReference>
<feature type="region of interest" description="Disordered" evidence="1">
    <location>
        <begin position="74"/>
        <end position="110"/>
    </location>
</feature>
<dbReference type="Gene3D" id="1.20.58.80">
    <property type="entry name" value="Phosphotransferase system, lactose/cellobiose-type IIA subunit"/>
    <property type="match status" value="1"/>
</dbReference>
<reference evidence="3 4" key="1">
    <citation type="journal article" date="2018" name="PLoS ONE">
        <title>The draft genome of Kipferlia bialata reveals reductive genome evolution in fornicate parasites.</title>
        <authorList>
            <person name="Tanifuji G."/>
            <person name="Takabayashi S."/>
            <person name="Kume K."/>
            <person name="Takagi M."/>
            <person name="Nakayama T."/>
            <person name="Kamikawa R."/>
            <person name="Inagaki Y."/>
            <person name="Hashimoto T."/>
        </authorList>
    </citation>
    <scope>NUCLEOTIDE SEQUENCE [LARGE SCALE GENOMIC DNA]</scope>
    <source>
        <strain evidence="3">NY0173</strain>
    </source>
</reference>
<dbReference type="CDD" id="cd02656">
    <property type="entry name" value="MIT"/>
    <property type="match status" value="1"/>
</dbReference>
<keyword evidence="4" id="KW-1185">Reference proteome</keyword>
<feature type="domain" description="MIT" evidence="2">
    <location>
        <begin position="1"/>
        <end position="78"/>
    </location>
</feature>
<dbReference type="OrthoDB" id="29072at2759"/>
<dbReference type="SUPFAM" id="SSF116846">
    <property type="entry name" value="MIT domain"/>
    <property type="match status" value="1"/>
</dbReference>
<accession>A0A9K3D4U9</accession>
<dbReference type="AlphaFoldDB" id="A0A9K3D4U9"/>
<evidence type="ECO:0000259" key="2">
    <source>
        <dbReference type="SMART" id="SM00745"/>
    </source>
</evidence>
<dbReference type="SMART" id="SM00745">
    <property type="entry name" value="MIT"/>
    <property type="match status" value="1"/>
</dbReference>
<evidence type="ECO:0000313" key="3">
    <source>
        <dbReference type="EMBL" id="GIQ89073.1"/>
    </source>
</evidence>
<comment type="caution">
    <text evidence="3">The sequence shown here is derived from an EMBL/GenBank/DDBJ whole genome shotgun (WGS) entry which is preliminary data.</text>
</comment>